<evidence type="ECO:0000256" key="3">
    <source>
        <dbReference type="ARBA" id="ARBA00022827"/>
    </source>
</evidence>
<organism evidence="6 7">
    <name type="scientific">Mycena sanguinolenta</name>
    <dbReference type="NCBI Taxonomy" id="230812"/>
    <lineage>
        <taxon>Eukaryota</taxon>
        <taxon>Fungi</taxon>
        <taxon>Dikarya</taxon>
        <taxon>Basidiomycota</taxon>
        <taxon>Agaricomycotina</taxon>
        <taxon>Agaricomycetes</taxon>
        <taxon>Agaricomycetidae</taxon>
        <taxon>Agaricales</taxon>
        <taxon>Marasmiineae</taxon>
        <taxon>Mycenaceae</taxon>
        <taxon>Mycena</taxon>
    </lineage>
</organism>
<keyword evidence="2" id="KW-0285">Flavoprotein</keyword>
<evidence type="ECO:0000259" key="5">
    <source>
        <dbReference type="Pfam" id="PF21162"/>
    </source>
</evidence>
<dbReference type="AlphaFoldDB" id="A0A8H6X6X5"/>
<proteinExistence type="predicted"/>
<dbReference type="SUPFAM" id="SSF54373">
    <property type="entry name" value="FAD-linked reductases, C-terminal domain"/>
    <property type="match status" value="1"/>
</dbReference>
<dbReference type="Proteomes" id="UP000623467">
    <property type="component" value="Unassembled WGS sequence"/>
</dbReference>
<comment type="caution">
    <text evidence="6">The sequence shown here is derived from an EMBL/GenBank/DDBJ whole genome shotgun (WGS) entry which is preliminary data.</text>
</comment>
<dbReference type="OrthoDB" id="437331at2759"/>
<dbReference type="Gene3D" id="3.30.9.90">
    <property type="match status" value="1"/>
</dbReference>
<dbReference type="EMBL" id="JACAZH010000042">
    <property type="protein sequence ID" value="KAF7335195.1"/>
    <property type="molecule type" value="Genomic_DNA"/>
</dbReference>
<comment type="cofactor">
    <cofactor evidence="1">
        <name>FAD</name>
        <dbReference type="ChEBI" id="CHEBI:57692"/>
    </cofactor>
</comment>
<reference evidence="6" key="1">
    <citation type="submission" date="2020-05" db="EMBL/GenBank/DDBJ databases">
        <title>Mycena genomes resolve the evolution of fungal bioluminescence.</title>
        <authorList>
            <person name="Tsai I.J."/>
        </authorList>
    </citation>
    <scope>NUCLEOTIDE SEQUENCE</scope>
    <source>
        <strain evidence="6">160909Yilan</strain>
    </source>
</reference>
<keyword evidence="3" id="KW-0274">FAD</keyword>
<keyword evidence="7" id="KW-1185">Reference proteome</keyword>
<protein>
    <submittedName>
        <fullName evidence="6">Electron transfer flavoprotein-ubiquinone oxidoreductase</fullName>
    </submittedName>
</protein>
<evidence type="ECO:0000256" key="1">
    <source>
        <dbReference type="ARBA" id="ARBA00001974"/>
    </source>
</evidence>
<evidence type="ECO:0000256" key="4">
    <source>
        <dbReference type="ARBA" id="ARBA00023002"/>
    </source>
</evidence>
<dbReference type="Pfam" id="PF21162">
    <property type="entry name" value="ETFQO_UQ-bd"/>
    <property type="match status" value="1"/>
</dbReference>
<evidence type="ECO:0000313" key="7">
    <source>
        <dbReference type="Proteomes" id="UP000623467"/>
    </source>
</evidence>
<keyword evidence="4" id="KW-0560">Oxidoreductase</keyword>
<keyword evidence="6" id="KW-0830">Ubiquinone</keyword>
<evidence type="ECO:0000256" key="2">
    <source>
        <dbReference type="ARBA" id="ARBA00022630"/>
    </source>
</evidence>
<evidence type="ECO:0000313" key="6">
    <source>
        <dbReference type="EMBL" id="KAF7335195.1"/>
    </source>
</evidence>
<dbReference type="GO" id="GO:0016491">
    <property type="term" value="F:oxidoreductase activity"/>
    <property type="evidence" value="ECO:0007669"/>
    <property type="project" value="UniProtKB-KW"/>
</dbReference>
<name>A0A8H6X6X5_9AGAR</name>
<gene>
    <name evidence="6" type="ORF">MSAN_02352800</name>
</gene>
<accession>A0A8H6X6X5</accession>
<sequence length="40" mass="4436">MAVDPVKHIPGKVFHLLGWPLPRDTYGGGWEYHMADSVSA</sequence>
<feature type="domain" description="ETF-QO/FixC ubiquinone-binding" evidence="5">
    <location>
        <begin position="2"/>
        <end position="37"/>
    </location>
</feature>
<dbReference type="InterPro" id="IPR049398">
    <property type="entry name" value="ETF-QO/FixC_UQ-bd"/>
</dbReference>